<gene>
    <name evidence="3" type="ORF">EOD41_15665</name>
</gene>
<dbReference type="GO" id="GO:0009244">
    <property type="term" value="P:lipopolysaccharide core region biosynthetic process"/>
    <property type="evidence" value="ECO:0007669"/>
    <property type="project" value="TreeGrafter"/>
</dbReference>
<dbReference type="Pfam" id="PF01075">
    <property type="entry name" value="Glyco_transf_9"/>
    <property type="match status" value="1"/>
</dbReference>
<dbReference type="EMBL" id="SACK01000007">
    <property type="protein sequence ID" value="RVT99877.1"/>
    <property type="molecule type" value="Genomic_DNA"/>
</dbReference>
<dbReference type="GO" id="GO:0008713">
    <property type="term" value="F:ADP-heptose-lipopolysaccharide heptosyltransferase activity"/>
    <property type="evidence" value="ECO:0007669"/>
    <property type="project" value="TreeGrafter"/>
</dbReference>
<dbReference type="SUPFAM" id="SSF53756">
    <property type="entry name" value="UDP-Glycosyltransferase/glycogen phosphorylase"/>
    <property type="match status" value="1"/>
</dbReference>
<evidence type="ECO:0000256" key="1">
    <source>
        <dbReference type="ARBA" id="ARBA00022676"/>
    </source>
</evidence>
<accession>A0A437MQH7</accession>
<dbReference type="PANTHER" id="PTHR30160">
    <property type="entry name" value="TETRAACYLDISACCHARIDE 4'-KINASE-RELATED"/>
    <property type="match status" value="1"/>
</dbReference>
<protein>
    <submittedName>
        <fullName evidence="3">Glycosyltransferase family 9 protein</fullName>
    </submittedName>
</protein>
<organism evidence="3 4">
    <name type="scientific">Mucilaginibacter limnophilus</name>
    <dbReference type="NCBI Taxonomy" id="1932778"/>
    <lineage>
        <taxon>Bacteria</taxon>
        <taxon>Pseudomonadati</taxon>
        <taxon>Bacteroidota</taxon>
        <taxon>Sphingobacteriia</taxon>
        <taxon>Sphingobacteriales</taxon>
        <taxon>Sphingobacteriaceae</taxon>
        <taxon>Mucilaginibacter</taxon>
    </lineage>
</organism>
<reference evidence="3 4" key="1">
    <citation type="submission" date="2019-01" db="EMBL/GenBank/DDBJ databases">
        <authorList>
            <person name="Chen W.-M."/>
        </authorList>
    </citation>
    <scope>NUCLEOTIDE SEQUENCE [LARGE SCALE GENOMIC DNA]</scope>
    <source>
        <strain evidence="3 4">YBJ-36</strain>
    </source>
</reference>
<dbReference type="RefSeq" id="WP_127706620.1">
    <property type="nucleotide sequence ID" value="NZ_SACK01000007.1"/>
</dbReference>
<evidence type="ECO:0000313" key="4">
    <source>
        <dbReference type="Proteomes" id="UP000282759"/>
    </source>
</evidence>
<evidence type="ECO:0000256" key="2">
    <source>
        <dbReference type="ARBA" id="ARBA00022679"/>
    </source>
</evidence>
<keyword evidence="2 3" id="KW-0808">Transferase</keyword>
<dbReference type="InterPro" id="IPR002201">
    <property type="entry name" value="Glyco_trans_9"/>
</dbReference>
<dbReference type="InterPro" id="IPR051199">
    <property type="entry name" value="LPS_LOS_Heptosyltrfase"/>
</dbReference>
<keyword evidence="4" id="KW-1185">Reference proteome</keyword>
<dbReference type="AlphaFoldDB" id="A0A437MQH7"/>
<dbReference type="OrthoDB" id="642366at2"/>
<keyword evidence="1" id="KW-0328">Glycosyltransferase</keyword>
<proteinExistence type="predicted"/>
<dbReference type="CDD" id="cd03789">
    <property type="entry name" value="GT9_LPS_heptosyltransferase"/>
    <property type="match status" value="1"/>
</dbReference>
<dbReference type="PANTHER" id="PTHR30160:SF7">
    <property type="entry name" value="ADP-HEPTOSE--LPS HEPTOSYLTRANSFERASE 2"/>
    <property type="match status" value="1"/>
</dbReference>
<evidence type="ECO:0000313" key="3">
    <source>
        <dbReference type="EMBL" id="RVT99877.1"/>
    </source>
</evidence>
<name>A0A437MQH7_9SPHI</name>
<comment type="caution">
    <text evidence="3">The sequence shown here is derived from an EMBL/GenBank/DDBJ whole genome shotgun (WGS) entry which is preliminary data.</text>
</comment>
<sequence length="328" mass="36040">MKILIRLPNWLGDVVMSTSFVTAVRQLYPDAQVDAIVKKELQGVVSLIPGINNIYPFAKQEYKGLQGVYRFGKSFKDQHYDIYFNLPPSLSSAVMAFATSARHRVGFNSEGGFFMLTKACRRPKNTHRVREYIALLEQYTRQPVPSEPAKVAAHPLVNDTKLLLVNFNSEAISRRMPVDKGITLLNLLLSNFDNITIGLIGSPKDACYVDTLIAGINNSERIVNYAGQTSLPSLAGIMAGSAALLTVDSGPAHLANSVGQPVVVLFGAGNENNTEPFNLDNLTVIRANQLSCEPCVRNTCKLYGIPKCMQLLNENKIIEALSKYLPHA</sequence>
<dbReference type="Gene3D" id="3.40.50.2000">
    <property type="entry name" value="Glycogen Phosphorylase B"/>
    <property type="match status" value="2"/>
</dbReference>
<dbReference type="GO" id="GO:0005829">
    <property type="term" value="C:cytosol"/>
    <property type="evidence" value="ECO:0007669"/>
    <property type="project" value="TreeGrafter"/>
</dbReference>
<dbReference type="Proteomes" id="UP000282759">
    <property type="component" value="Unassembled WGS sequence"/>
</dbReference>